<dbReference type="EMBL" id="CP013862">
    <property type="protein sequence ID" value="ALX47719.1"/>
    <property type="molecule type" value="Genomic_DNA"/>
</dbReference>
<keyword evidence="2" id="KW-1185">Reference proteome</keyword>
<sequence>MLSPFSIEQPWSLHWQRLPSNLKTIHYVNDKSPKECAALDAIAEVGIIGGRQLARIFRLPKKRQKQMVREQKIVRHEVHVNKQIIPVYTLGQTGAVITDVPYEPNYWVVYQIRDVLKRVLFFELYQYFHESTIMPAPEPFVGAIELNGKPFYIYVSRGDVQDLLMYLKWKGRSFSERLIVITESMKHIEPLKMYAEDMKLRVTTDQDLMAGKTEIQNVFYFLGQQGEFVKEA</sequence>
<dbReference type="AlphaFoldDB" id="A0A0U4EWI1"/>
<dbReference type="RefSeq" id="WP_068441817.1">
    <property type="nucleotide sequence ID" value="NZ_CP013862.1"/>
</dbReference>
<gene>
    <name evidence="1" type="ORF">AOX59_03330</name>
</gene>
<proteinExistence type="predicted"/>
<dbReference type="KEGG" id="lao:AOX59_03330"/>
<evidence type="ECO:0000313" key="1">
    <source>
        <dbReference type="EMBL" id="ALX47719.1"/>
    </source>
</evidence>
<evidence type="ECO:0000313" key="2">
    <source>
        <dbReference type="Proteomes" id="UP000050331"/>
    </source>
</evidence>
<dbReference type="STRING" id="1472767.AOX59_03330"/>
<dbReference type="Proteomes" id="UP000050331">
    <property type="component" value="Chromosome"/>
</dbReference>
<dbReference type="OrthoDB" id="2963302at2"/>
<name>A0A0U4EWI1_9BACI</name>
<protein>
    <submittedName>
        <fullName evidence="1">Uncharacterized protein</fullName>
    </submittedName>
</protein>
<reference evidence="1 2" key="1">
    <citation type="submission" date="2016-01" db="EMBL/GenBank/DDBJ databases">
        <title>Complete genome sequence of strain Lentibacillus amyloliquefaciens LAM0015T isolated from saline sediment.</title>
        <authorList>
            <person name="Wang J.-L."/>
            <person name="He M.-X."/>
        </authorList>
    </citation>
    <scope>NUCLEOTIDE SEQUENCE [LARGE SCALE GENOMIC DNA]</scope>
    <source>
        <strain evidence="1 2">LAM0015</strain>
    </source>
</reference>
<organism evidence="1 2">
    <name type="scientific">Lentibacillus amyloliquefaciens</name>
    <dbReference type="NCBI Taxonomy" id="1472767"/>
    <lineage>
        <taxon>Bacteria</taxon>
        <taxon>Bacillati</taxon>
        <taxon>Bacillota</taxon>
        <taxon>Bacilli</taxon>
        <taxon>Bacillales</taxon>
        <taxon>Bacillaceae</taxon>
        <taxon>Lentibacillus</taxon>
    </lineage>
</organism>
<accession>A0A0U4EWI1</accession>